<feature type="region of interest" description="Disordered" evidence="2">
    <location>
        <begin position="394"/>
        <end position="413"/>
    </location>
</feature>
<proteinExistence type="predicted"/>
<dbReference type="Gene3D" id="2.60.120.10">
    <property type="entry name" value="Jelly Rolls"/>
    <property type="match status" value="1"/>
</dbReference>
<dbReference type="Gene3D" id="2.60.120.620">
    <property type="entry name" value="q2cbj1_9rhob like domain"/>
    <property type="match status" value="1"/>
</dbReference>
<dbReference type="InterPro" id="IPR014710">
    <property type="entry name" value="RmlC-like_jellyroll"/>
</dbReference>
<dbReference type="EMBL" id="CAEZSR010000093">
    <property type="protein sequence ID" value="CAB4570401.1"/>
    <property type="molecule type" value="Genomic_DNA"/>
</dbReference>
<dbReference type="SUPFAM" id="SSF51182">
    <property type="entry name" value="RmlC-like cupins"/>
    <property type="match status" value="1"/>
</dbReference>
<protein>
    <submittedName>
        <fullName evidence="3">Unannotated protein</fullName>
    </submittedName>
</protein>
<feature type="region of interest" description="Disordered" evidence="2">
    <location>
        <begin position="114"/>
        <end position="146"/>
    </location>
</feature>
<name>A0A6J6E1Z5_9ZZZZ</name>
<dbReference type="PANTHER" id="PTHR20883:SF41">
    <property type="entry name" value="IRON_ALPHA-KETOGLUTARATE-DEPENDENT DIOXYGENASE ASQJ"/>
    <property type="match status" value="1"/>
</dbReference>
<dbReference type="InterPro" id="IPR011051">
    <property type="entry name" value="RmlC_Cupin_sf"/>
</dbReference>
<dbReference type="AlphaFoldDB" id="A0A6J6E1Z5"/>
<accession>A0A6J6E1Z5</accession>
<dbReference type="PANTHER" id="PTHR20883">
    <property type="entry name" value="PHYTANOYL-COA DIOXYGENASE DOMAIN CONTAINING 1"/>
    <property type="match status" value="1"/>
</dbReference>
<sequence>MLDHLHIRPDDVTPIADPDTDGQLWIHPDAFGQAGVPYMIKVSDPPHTTRPRHSHHGDVCYLYVQGEHHIAGEGVYRSGDVRWTRAGHIYGPETTGPEGGTWWLITDANPIPVNHPTTDDSSVPRHEARADAPPATRVGPDTPLDDLVESTREPGAIIVEGWLDAARLAGVNREIDEWLAAHPHAGLPDSGSELYDRFLGHRTLRLHGLAHKLPRWGPELIADPFLVEWATRALDPVATSVLLNAGELIQIGTGETAQYLHRDSDSWPALPLGDHPVVVNAIIALDDCTIDNGATHVAPGSHRWPASRQANPDEVTRATMRAGDVLLFRGDLVHGGGANLTDRRRRVLSISYCAGWLRPVENHAANIPADTIASFEPALRGLLGAGVHDATSRGGGVLGLVDGTNPTRDRTTR</sequence>
<evidence type="ECO:0000256" key="2">
    <source>
        <dbReference type="SAM" id="MobiDB-lite"/>
    </source>
</evidence>
<dbReference type="InterPro" id="IPR008775">
    <property type="entry name" value="Phytyl_CoA_dOase-like"/>
</dbReference>
<evidence type="ECO:0000256" key="1">
    <source>
        <dbReference type="ARBA" id="ARBA00023002"/>
    </source>
</evidence>
<keyword evidence="1" id="KW-0560">Oxidoreductase</keyword>
<dbReference type="SUPFAM" id="SSF51197">
    <property type="entry name" value="Clavaminate synthase-like"/>
    <property type="match status" value="1"/>
</dbReference>
<evidence type="ECO:0000313" key="3">
    <source>
        <dbReference type="EMBL" id="CAB4570401.1"/>
    </source>
</evidence>
<reference evidence="3" key="1">
    <citation type="submission" date="2020-05" db="EMBL/GenBank/DDBJ databases">
        <authorList>
            <person name="Chiriac C."/>
            <person name="Salcher M."/>
            <person name="Ghai R."/>
            <person name="Kavagutti S V."/>
        </authorList>
    </citation>
    <scope>NUCLEOTIDE SEQUENCE</scope>
</reference>
<organism evidence="3">
    <name type="scientific">freshwater metagenome</name>
    <dbReference type="NCBI Taxonomy" id="449393"/>
    <lineage>
        <taxon>unclassified sequences</taxon>
        <taxon>metagenomes</taxon>
        <taxon>ecological metagenomes</taxon>
    </lineage>
</organism>
<dbReference type="GO" id="GO:0016491">
    <property type="term" value="F:oxidoreductase activity"/>
    <property type="evidence" value="ECO:0007669"/>
    <property type="project" value="UniProtKB-KW"/>
</dbReference>
<gene>
    <name evidence="3" type="ORF">UFOPK1493_02351</name>
</gene>
<dbReference type="Pfam" id="PF05721">
    <property type="entry name" value="PhyH"/>
    <property type="match status" value="1"/>
</dbReference>